<name>A0A6P7GF77_DIAVI</name>
<protein>
    <submittedName>
        <fullName evidence="3">Transcriptional regulator EFH1-like</fullName>
    </submittedName>
</protein>
<gene>
    <name evidence="3" type="primary">LOC114341643</name>
</gene>
<accession>A0A6P7GF77</accession>
<feature type="compositionally biased region" description="Basic and acidic residues" evidence="2">
    <location>
        <begin position="84"/>
        <end position="113"/>
    </location>
</feature>
<dbReference type="PROSITE" id="PS01187">
    <property type="entry name" value="EGF_CA"/>
    <property type="match status" value="1"/>
</dbReference>
<evidence type="ECO:0000256" key="1">
    <source>
        <dbReference type="ARBA" id="ARBA00023157"/>
    </source>
</evidence>
<dbReference type="Gene3D" id="2.10.25.10">
    <property type="entry name" value="Laminin"/>
    <property type="match status" value="1"/>
</dbReference>
<feature type="region of interest" description="Disordered" evidence="2">
    <location>
        <begin position="45"/>
        <end position="133"/>
    </location>
</feature>
<dbReference type="GO" id="GO:0005509">
    <property type="term" value="F:calcium ion binding"/>
    <property type="evidence" value="ECO:0007669"/>
    <property type="project" value="InterPro"/>
</dbReference>
<proteinExistence type="predicted"/>
<evidence type="ECO:0000256" key="2">
    <source>
        <dbReference type="SAM" id="MobiDB-lite"/>
    </source>
</evidence>
<dbReference type="InParanoid" id="A0A6P7GF77"/>
<dbReference type="RefSeq" id="XP_028148251.1">
    <property type="nucleotide sequence ID" value="XM_028292450.1"/>
</dbReference>
<reference evidence="3" key="1">
    <citation type="submission" date="2025-08" db="UniProtKB">
        <authorList>
            <consortium name="RefSeq"/>
        </authorList>
    </citation>
    <scope>IDENTIFICATION</scope>
    <source>
        <tissue evidence="3">Whole insect</tissue>
    </source>
</reference>
<dbReference type="CDD" id="cd00054">
    <property type="entry name" value="EGF_CA"/>
    <property type="match status" value="1"/>
</dbReference>
<dbReference type="AlphaFoldDB" id="A0A6P7GF77"/>
<sequence length="194" mass="22553">MELGDDWKTCKDINECQDPSIKSGCPHGCTNFIGSYHCPKHDEIILSDAPVPDDDEYDSDDYEETDQYDDDEYDEDEYDDDKEEQEKESSTKSVNNKDKVQENRKKIEKKIDTIYDDEYDDEDDDDDTYSASKITPKHLHKVLDSSCKGISPPHIKNAELVKIKTEKLHNGRHKQTEYLVAEYRCTDGYGFKEM</sequence>
<organism evidence="3">
    <name type="scientific">Diabrotica virgifera virgifera</name>
    <name type="common">western corn rootworm</name>
    <dbReference type="NCBI Taxonomy" id="50390"/>
    <lineage>
        <taxon>Eukaryota</taxon>
        <taxon>Metazoa</taxon>
        <taxon>Ecdysozoa</taxon>
        <taxon>Arthropoda</taxon>
        <taxon>Hexapoda</taxon>
        <taxon>Insecta</taxon>
        <taxon>Pterygota</taxon>
        <taxon>Neoptera</taxon>
        <taxon>Endopterygota</taxon>
        <taxon>Coleoptera</taxon>
        <taxon>Polyphaga</taxon>
        <taxon>Cucujiformia</taxon>
        <taxon>Chrysomeloidea</taxon>
        <taxon>Chrysomelidae</taxon>
        <taxon>Galerucinae</taxon>
        <taxon>Diabroticina</taxon>
        <taxon>Diabroticites</taxon>
        <taxon>Diabrotica</taxon>
    </lineage>
</organism>
<keyword evidence="1" id="KW-1015">Disulfide bond</keyword>
<feature type="compositionally biased region" description="Acidic residues" evidence="2">
    <location>
        <begin position="51"/>
        <end position="83"/>
    </location>
</feature>
<feature type="compositionally biased region" description="Acidic residues" evidence="2">
    <location>
        <begin position="114"/>
        <end position="128"/>
    </location>
</feature>
<dbReference type="InterPro" id="IPR018097">
    <property type="entry name" value="EGF_Ca-bd_CS"/>
</dbReference>
<evidence type="ECO:0000313" key="3">
    <source>
        <dbReference type="RefSeq" id="XP_028148251.1"/>
    </source>
</evidence>